<keyword evidence="3" id="KW-1185">Reference proteome</keyword>
<accession>A0A561WBX4</accession>
<sequence>MKRNSIRAALGLGAATAATACLTLVSPAAAQAVSWKTHSGPYDTGISCSYAQNHYSQYYGW</sequence>
<comment type="caution">
    <text evidence="2">The sequence shown here is derived from an EMBL/GenBank/DDBJ whole genome shotgun (WGS) entry which is preliminary data.</text>
</comment>
<evidence type="ECO:0008006" key="4">
    <source>
        <dbReference type="Google" id="ProtNLM"/>
    </source>
</evidence>
<name>A0A561WBX4_ACTTI</name>
<dbReference type="PROSITE" id="PS51318">
    <property type="entry name" value="TAT"/>
    <property type="match status" value="1"/>
</dbReference>
<reference evidence="2 3" key="1">
    <citation type="submission" date="2019-06" db="EMBL/GenBank/DDBJ databases">
        <title>Sequencing the genomes of 1000 actinobacteria strains.</title>
        <authorList>
            <person name="Klenk H.-P."/>
        </authorList>
    </citation>
    <scope>NUCLEOTIDE SEQUENCE [LARGE SCALE GENOMIC DNA]</scope>
    <source>
        <strain evidence="2 3">DSM 43866</strain>
    </source>
</reference>
<gene>
    <name evidence="2" type="ORF">FHX34_103895</name>
</gene>
<dbReference type="Proteomes" id="UP000320239">
    <property type="component" value="Unassembled WGS sequence"/>
</dbReference>
<feature type="signal peptide" evidence="1">
    <location>
        <begin position="1"/>
        <end position="20"/>
    </location>
</feature>
<dbReference type="InterPro" id="IPR006311">
    <property type="entry name" value="TAT_signal"/>
</dbReference>
<keyword evidence="1" id="KW-0732">Signal</keyword>
<dbReference type="RefSeq" id="WP_122979985.1">
    <property type="nucleotide sequence ID" value="NZ_BOMX01000150.1"/>
</dbReference>
<protein>
    <recommendedName>
        <fullName evidence="4">Lactococcin 972 family bacteriocin</fullName>
    </recommendedName>
</protein>
<evidence type="ECO:0000313" key="2">
    <source>
        <dbReference type="EMBL" id="TWG21357.1"/>
    </source>
</evidence>
<evidence type="ECO:0000256" key="1">
    <source>
        <dbReference type="SAM" id="SignalP"/>
    </source>
</evidence>
<dbReference type="EMBL" id="VIWY01000003">
    <property type="protein sequence ID" value="TWG21357.1"/>
    <property type="molecule type" value="Genomic_DNA"/>
</dbReference>
<feature type="chain" id="PRO_5039247802" description="Lactococcin 972 family bacteriocin" evidence="1">
    <location>
        <begin position="21"/>
        <end position="61"/>
    </location>
</feature>
<evidence type="ECO:0000313" key="3">
    <source>
        <dbReference type="Proteomes" id="UP000320239"/>
    </source>
</evidence>
<proteinExistence type="predicted"/>
<organism evidence="2 3">
    <name type="scientific">Actinoplanes teichomyceticus</name>
    <dbReference type="NCBI Taxonomy" id="1867"/>
    <lineage>
        <taxon>Bacteria</taxon>
        <taxon>Bacillati</taxon>
        <taxon>Actinomycetota</taxon>
        <taxon>Actinomycetes</taxon>
        <taxon>Micromonosporales</taxon>
        <taxon>Micromonosporaceae</taxon>
        <taxon>Actinoplanes</taxon>
    </lineage>
</organism>
<dbReference type="AlphaFoldDB" id="A0A561WBX4"/>
<dbReference type="PROSITE" id="PS51257">
    <property type="entry name" value="PROKAR_LIPOPROTEIN"/>
    <property type="match status" value="1"/>
</dbReference>